<dbReference type="PANTHER" id="PTHR43133:SF63">
    <property type="entry name" value="RNA POLYMERASE SIGMA FACTOR FECI-RELATED"/>
    <property type="match status" value="1"/>
</dbReference>
<dbReference type="PANTHER" id="PTHR43133">
    <property type="entry name" value="RNA POLYMERASE ECF-TYPE SIGMA FACTO"/>
    <property type="match status" value="1"/>
</dbReference>
<dbReference type="InterPro" id="IPR007627">
    <property type="entry name" value="RNA_pol_sigma70_r2"/>
</dbReference>
<comment type="caution">
    <text evidence="7">The sequence shown here is derived from an EMBL/GenBank/DDBJ whole genome shotgun (WGS) entry which is preliminary data.</text>
</comment>
<feature type="domain" description="RNA polymerase sigma-70 region 2" evidence="5">
    <location>
        <begin position="88"/>
        <end position="151"/>
    </location>
</feature>
<accession>A0ABU9Y1Q3</accession>
<dbReference type="Pfam" id="PF04542">
    <property type="entry name" value="Sigma70_r2"/>
    <property type="match status" value="1"/>
</dbReference>
<protein>
    <submittedName>
        <fullName evidence="7">RNA polymerase sigma factor</fullName>
    </submittedName>
</protein>
<evidence type="ECO:0000259" key="6">
    <source>
        <dbReference type="Pfam" id="PF08281"/>
    </source>
</evidence>
<dbReference type="InterPro" id="IPR036388">
    <property type="entry name" value="WH-like_DNA-bd_sf"/>
</dbReference>
<dbReference type="InterPro" id="IPR013249">
    <property type="entry name" value="RNA_pol_sigma70_r4_t2"/>
</dbReference>
<keyword evidence="3" id="KW-0731">Sigma factor</keyword>
<feature type="domain" description="RNA polymerase sigma factor 70 region 4 type 2" evidence="6">
    <location>
        <begin position="188"/>
        <end position="236"/>
    </location>
</feature>
<dbReference type="Pfam" id="PF08281">
    <property type="entry name" value="Sigma70_r4_2"/>
    <property type="match status" value="1"/>
</dbReference>
<dbReference type="Gene3D" id="1.10.10.10">
    <property type="entry name" value="Winged helix-like DNA-binding domain superfamily/Winged helix DNA-binding domain"/>
    <property type="match status" value="1"/>
</dbReference>
<dbReference type="NCBIfam" id="TIGR02937">
    <property type="entry name" value="sigma70-ECF"/>
    <property type="match status" value="1"/>
</dbReference>
<evidence type="ECO:0000256" key="2">
    <source>
        <dbReference type="ARBA" id="ARBA00023015"/>
    </source>
</evidence>
<reference evidence="7 8" key="1">
    <citation type="submission" date="2024-05" db="EMBL/GenBank/DDBJ databases">
        <authorList>
            <person name="Liu Q."/>
            <person name="Xin Y.-H."/>
        </authorList>
    </citation>
    <scope>NUCLEOTIDE SEQUENCE [LARGE SCALE GENOMIC DNA]</scope>
    <source>
        <strain evidence="7 8">CGMCC 1.10181</strain>
    </source>
</reference>
<dbReference type="Proteomes" id="UP001419910">
    <property type="component" value="Unassembled WGS sequence"/>
</dbReference>
<evidence type="ECO:0000313" key="7">
    <source>
        <dbReference type="EMBL" id="MEN2789710.1"/>
    </source>
</evidence>
<dbReference type="RefSeq" id="WP_345840415.1">
    <property type="nucleotide sequence ID" value="NZ_JBDIME010000005.1"/>
</dbReference>
<dbReference type="Gene3D" id="1.10.1740.10">
    <property type="match status" value="1"/>
</dbReference>
<evidence type="ECO:0000256" key="3">
    <source>
        <dbReference type="ARBA" id="ARBA00023082"/>
    </source>
</evidence>
<dbReference type="EMBL" id="JBDIME010000005">
    <property type="protein sequence ID" value="MEN2789710.1"/>
    <property type="molecule type" value="Genomic_DNA"/>
</dbReference>
<dbReference type="InterPro" id="IPR013324">
    <property type="entry name" value="RNA_pol_sigma_r3/r4-like"/>
</dbReference>
<dbReference type="InterPro" id="IPR013325">
    <property type="entry name" value="RNA_pol_sigma_r2"/>
</dbReference>
<name>A0ABU9Y1Q3_9SPHN</name>
<evidence type="ECO:0000313" key="8">
    <source>
        <dbReference type="Proteomes" id="UP001419910"/>
    </source>
</evidence>
<organism evidence="7 8">
    <name type="scientific">Sphingomonas oligophenolica</name>
    <dbReference type="NCBI Taxonomy" id="301154"/>
    <lineage>
        <taxon>Bacteria</taxon>
        <taxon>Pseudomonadati</taxon>
        <taxon>Pseudomonadota</taxon>
        <taxon>Alphaproteobacteria</taxon>
        <taxon>Sphingomonadales</taxon>
        <taxon>Sphingomonadaceae</taxon>
        <taxon>Sphingomonas</taxon>
    </lineage>
</organism>
<dbReference type="InterPro" id="IPR014284">
    <property type="entry name" value="RNA_pol_sigma-70_dom"/>
</dbReference>
<evidence type="ECO:0000256" key="1">
    <source>
        <dbReference type="ARBA" id="ARBA00010641"/>
    </source>
</evidence>
<dbReference type="InterPro" id="IPR039425">
    <property type="entry name" value="RNA_pol_sigma-70-like"/>
</dbReference>
<keyword evidence="8" id="KW-1185">Reference proteome</keyword>
<keyword evidence="2" id="KW-0805">Transcription regulation</keyword>
<proteinExistence type="inferred from homology"/>
<gene>
    <name evidence="7" type="ORF">ABC974_08740</name>
</gene>
<evidence type="ECO:0000259" key="5">
    <source>
        <dbReference type="Pfam" id="PF04542"/>
    </source>
</evidence>
<sequence>MIASGSRTRRDRPLVTMARPRQIHRIAQPESAPTKSLRNAGSFEIYQPKSSDLNCVFWHLARINPQRNTLPRMLTLLPEREDELSQHYRRWRPALLSFFLKRVHDHAEAEDLTQETFARIFGAAGTETGLHSGYIFQVAANLLRDRARRSKVRTDYREMIGALQGQGIDWLDPEKIAADRDALSLLVAGLAELPERTRTIFVLYRIENIDKRFIAESFAISRSAVEKHVARAMMHLMARARKNGL</sequence>
<comment type="similarity">
    <text evidence="1">Belongs to the sigma-70 factor family. ECF subfamily.</text>
</comment>
<evidence type="ECO:0000256" key="4">
    <source>
        <dbReference type="ARBA" id="ARBA00023163"/>
    </source>
</evidence>
<dbReference type="SUPFAM" id="SSF88946">
    <property type="entry name" value="Sigma2 domain of RNA polymerase sigma factors"/>
    <property type="match status" value="1"/>
</dbReference>
<dbReference type="SUPFAM" id="SSF88659">
    <property type="entry name" value="Sigma3 and sigma4 domains of RNA polymerase sigma factors"/>
    <property type="match status" value="1"/>
</dbReference>
<keyword evidence="4" id="KW-0804">Transcription</keyword>